<organism evidence="9 10">
    <name type="scientific">Acidaminobacter hydrogenoformans DSM 2784</name>
    <dbReference type="NCBI Taxonomy" id="1120920"/>
    <lineage>
        <taxon>Bacteria</taxon>
        <taxon>Bacillati</taxon>
        <taxon>Bacillota</taxon>
        <taxon>Clostridia</taxon>
        <taxon>Peptostreptococcales</taxon>
        <taxon>Acidaminobacteraceae</taxon>
        <taxon>Acidaminobacter</taxon>
    </lineage>
</organism>
<dbReference type="STRING" id="1120920.SAMN03080599_02800"/>
<comment type="similarity">
    <text evidence="1">Belongs to the Fur family.</text>
</comment>
<comment type="cofactor">
    <cofactor evidence="8">
        <name>Mn(2+)</name>
        <dbReference type="ChEBI" id="CHEBI:29035"/>
    </cofactor>
    <cofactor evidence="8">
        <name>Fe(2+)</name>
        <dbReference type="ChEBI" id="CHEBI:29033"/>
    </cofactor>
    <text evidence="8">Binds 1 Mn(2+) or Fe(2+) ion per subunit.</text>
</comment>
<evidence type="ECO:0000256" key="3">
    <source>
        <dbReference type="ARBA" id="ARBA00022833"/>
    </source>
</evidence>
<dbReference type="CDD" id="cd07153">
    <property type="entry name" value="Fur_like"/>
    <property type="match status" value="1"/>
</dbReference>
<feature type="binding site" evidence="7">
    <location>
        <position position="153"/>
    </location>
    <ligand>
        <name>Zn(2+)</name>
        <dbReference type="ChEBI" id="CHEBI:29105"/>
    </ligand>
</feature>
<comment type="cofactor">
    <cofactor evidence="7">
        <name>Zn(2+)</name>
        <dbReference type="ChEBI" id="CHEBI:29105"/>
    </cofactor>
    <text evidence="7">Binds 1 zinc ion per subunit.</text>
</comment>
<dbReference type="GO" id="GO:0003700">
    <property type="term" value="F:DNA-binding transcription factor activity"/>
    <property type="evidence" value="ECO:0007669"/>
    <property type="project" value="InterPro"/>
</dbReference>
<keyword evidence="8" id="KW-0408">Iron</keyword>
<dbReference type="SUPFAM" id="SSF46785">
    <property type="entry name" value="Winged helix' DNA-binding domain"/>
    <property type="match status" value="1"/>
</dbReference>
<evidence type="ECO:0000313" key="10">
    <source>
        <dbReference type="Proteomes" id="UP000199208"/>
    </source>
</evidence>
<dbReference type="InterPro" id="IPR043135">
    <property type="entry name" value="Fur_C"/>
</dbReference>
<keyword evidence="6" id="KW-0804">Transcription</keyword>
<dbReference type="AlphaFoldDB" id="A0A1G5S568"/>
<keyword evidence="4" id="KW-0805">Transcription regulation</keyword>
<feature type="binding site" evidence="7">
    <location>
        <position position="113"/>
    </location>
    <ligand>
        <name>Zn(2+)</name>
        <dbReference type="ChEBI" id="CHEBI:29105"/>
    </ligand>
</feature>
<gene>
    <name evidence="9" type="ORF">SAMN03080599_02800</name>
</gene>
<dbReference type="InterPro" id="IPR002481">
    <property type="entry name" value="FUR"/>
</dbReference>
<dbReference type="GO" id="GO:0045892">
    <property type="term" value="P:negative regulation of DNA-templated transcription"/>
    <property type="evidence" value="ECO:0007669"/>
    <property type="project" value="TreeGrafter"/>
</dbReference>
<dbReference type="InterPro" id="IPR036390">
    <property type="entry name" value="WH_DNA-bd_sf"/>
</dbReference>
<evidence type="ECO:0000256" key="2">
    <source>
        <dbReference type="ARBA" id="ARBA00022491"/>
    </source>
</evidence>
<keyword evidence="10" id="KW-1185">Reference proteome</keyword>
<evidence type="ECO:0000313" key="9">
    <source>
        <dbReference type="EMBL" id="SCZ81466.1"/>
    </source>
</evidence>
<evidence type="ECO:0000256" key="1">
    <source>
        <dbReference type="ARBA" id="ARBA00007957"/>
    </source>
</evidence>
<reference evidence="9 10" key="1">
    <citation type="submission" date="2016-10" db="EMBL/GenBank/DDBJ databases">
        <authorList>
            <person name="de Groot N.N."/>
        </authorList>
    </citation>
    <scope>NUCLEOTIDE SEQUENCE [LARGE SCALE GENOMIC DNA]</scope>
    <source>
        <strain evidence="9 10">DSM 2784</strain>
    </source>
</reference>
<dbReference type="GO" id="GO:1900376">
    <property type="term" value="P:regulation of secondary metabolite biosynthetic process"/>
    <property type="evidence" value="ECO:0007669"/>
    <property type="project" value="TreeGrafter"/>
</dbReference>
<feature type="binding site" evidence="8">
    <location>
        <position position="142"/>
    </location>
    <ligand>
        <name>Fe cation</name>
        <dbReference type="ChEBI" id="CHEBI:24875"/>
    </ligand>
</feature>
<evidence type="ECO:0000256" key="6">
    <source>
        <dbReference type="ARBA" id="ARBA00023163"/>
    </source>
</evidence>
<dbReference type="OrthoDB" id="8659436at2"/>
<evidence type="ECO:0000256" key="7">
    <source>
        <dbReference type="PIRSR" id="PIRSR602481-1"/>
    </source>
</evidence>
<dbReference type="Pfam" id="PF01475">
    <property type="entry name" value="FUR"/>
    <property type="match status" value="1"/>
</dbReference>
<dbReference type="Proteomes" id="UP000199208">
    <property type="component" value="Unassembled WGS sequence"/>
</dbReference>
<dbReference type="InterPro" id="IPR036388">
    <property type="entry name" value="WH-like_DNA-bd_sf"/>
</dbReference>
<dbReference type="PANTHER" id="PTHR33202:SF7">
    <property type="entry name" value="FERRIC UPTAKE REGULATION PROTEIN"/>
    <property type="match status" value="1"/>
</dbReference>
<keyword evidence="5" id="KW-0238">DNA-binding</keyword>
<dbReference type="Gene3D" id="3.30.1490.190">
    <property type="match status" value="1"/>
</dbReference>
<feature type="binding site" evidence="8">
    <location>
        <position position="104"/>
    </location>
    <ligand>
        <name>Fe cation</name>
        <dbReference type="ChEBI" id="CHEBI:24875"/>
    </ligand>
</feature>
<evidence type="ECO:0000256" key="5">
    <source>
        <dbReference type="ARBA" id="ARBA00023125"/>
    </source>
</evidence>
<evidence type="ECO:0000256" key="8">
    <source>
        <dbReference type="PIRSR" id="PIRSR602481-2"/>
    </source>
</evidence>
<name>A0A1G5S568_9FIRM</name>
<keyword evidence="2" id="KW-0678">Repressor</keyword>
<dbReference type="GO" id="GO:0008270">
    <property type="term" value="F:zinc ion binding"/>
    <property type="evidence" value="ECO:0007669"/>
    <property type="project" value="TreeGrafter"/>
</dbReference>
<dbReference type="GO" id="GO:0000976">
    <property type="term" value="F:transcription cis-regulatory region binding"/>
    <property type="evidence" value="ECO:0007669"/>
    <property type="project" value="TreeGrafter"/>
</dbReference>
<keyword evidence="7" id="KW-0479">Metal-binding</keyword>
<feature type="binding site" evidence="7">
    <location>
        <position position="150"/>
    </location>
    <ligand>
        <name>Zn(2+)</name>
        <dbReference type="ChEBI" id="CHEBI:29105"/>
    </ligand>
</feature>
<sequence length="176" mass="19755">MNKRLEQKEVYDMKTNKTTDTKAMLEHCGIKLTRQRLDLLDQLVKGSGPTTAEQLFLSLREEASAISLSTVYRILDAFELKGLVEKVVSTDENKAVYELNRHEHGHHLICTSCKSRMTITGCPLAGYEEALAKSTNYKITGHRLEVYGLCPKCQSELEMPPVEITPDRTEGKVGTP</sequence>
<accession>A0A1G5S568</accession>
<dbReference type="Gene3D" id="1.10.10.10">
    <property type="entry name" value="Winged helix-like DNA-binding domain superfamily/Winged helix DNA-binding domain"/>
    <property type="match status" value="1"/>
</dbReference>
<proteinExistence type="inferred from homology"/>
<protein>
    <submittedName>
        <fullName evidence="9">Fur family transcriptional regulator, ferric uptake regulator</fullName>
    </submittedName>
</protein>
<dbReference type="PANTHER" id="PTHR33202">
    <property type="entry name" value="ZINC UPTAKE REGULATION PROTEIN"/>
    <property type="match status" value="1"/>
</dbReference>
<evidence type="ECO:0000256" key="4">
    <source>
        <dbReference type="ARBA" id="ARBA00023015"/>
    </source>
</evidence>
<dbReference type="EMBL" id="FMWL01000019">
    <property type="protein sequence ID" value="SCZ81466.1"/>
    <property type="molecule type" value="Genomic_DNA"/>
</dbReference>
<feature type="binding site" evidence="7">
    <location>
        <position position="110"/>
    </location>
    <ligand>
        <name>Zn(2+)</name>
        <dbReference type="ChEBI" id="CHEBI:29105"/>
    </ligand>
</feature>
<keyword evidence="3 7" id="KW-0862">Zinc</keyword>